<dbReference type="Pfam" id="PF15795">
    <property type="entry name" value="Spec3"/>
    <property type="match status" value="1"/>
</dbReference>
<feature type="transmembrane region" description="Helical" evidence="6">
    <location>
        <begin position="109"/>
        <end position="132"/>
    </location>
</feature>
<feature type="region of interest" description="Disordered" evidence="5">
    <location>
        <begin position="1"/>
        <end position="27"/>
    </location>
</feature>
<comment type="subcellular location">
    <subcellularLocation>
        <location evidence="1">Membrane</location>
        <topology evidence="1">Multi-pass membrane protein</topology>
    </subcellularLocation>
</comment>
<feature type="transmembrane region" description="Helical" evidence="6">
    <location>
        <begin position="76"/>
        <end position="97"/>
    </location>
</feature>
<name>A0AAD1XX04_EUPCR</name>
<evidence type="ECO:0000256" key="5">
    <source>
        <dbReference type="SAM" id="MobiDB-lite"/>
    </source>
</evidence>
<feature type="compositionally biased region" description="Basic residues" evidence="5">
    <location>
        <begin position="166"/>
        <end position="178"/>
    </location>
</feature>
<evidence type="ECO:0000256" key="6">
    <source>
        <dbReference type="SAM" id="Phobius"/>
    </source>
</evidence>
<dbReference type="InterPro" id="IPR026673">
    <property type="entry name" value="SPEC3/Stum"/>
</dbReference>
<evidence type="ECO:0000256" key="1">
    <source>
        <dbReference type="ARBA" id="ARBA00004141"/>
    </source>
</evidence>
<keyword evidence="8" id="KW-1185">Reference proteome</keyword>
<dbReference type="GO" id="GO:0016020">
    <property type="term" value="C:membrane"/>
    <property type="evidence" value="ECO:0007669"/>
    <property type="project" value="UniProtKB-SubCell"/>
</dbReference>
<dbReference type="PANTHER" id="PTHR21676:SF6">
    <property type="entry name" value="PROTEIN STUM"/>
    <property type="match status" value="1"/>
</dbReference>
<dbReference type="Proteomes" id="UP001295684">
    <property type="component" value="Unassembled WGS sequence"/>
</dbReference>
<reference evidence="7" key="1">
    <citation type="submission" date="2023-07" db="EMBL/GenBank/DDBJ databases">
        <authorList>
            <consortium name="AG Swart"/>
            <person name="Singh M."/>
            <person name="Singh A."/>
            <person name="Seah K."/>
            <person name="Emmerich C."/>
        </authorList>
    </citation>
    <scope>NUCLEOTIDE SEQUENCE</scope>
    <source>
        <strain evidence="7">DP1</strain>
    </source>
</reference>
<dbReference type="PANTHER" id="PTHR21676">
    <property type="entry name" value="PROTEIN STUM"/>
    <property type="match status" value="1"/>
</dbReference>
<evidence type="ECO:0000313" key="8">
    <source>
        <dbReference type="Proteomes" id="UP001295684"/>
    </source>
</evidence>
<proteinExistence type="predicted"/>
<protein>
    <submittedName>
        <fullName evidence="7">Uncharacterized protein</fullName>
    </submittedName>
</protein>
<sequence>MSDIETGRRSEGKKKKKGKKSKDDKGAIKDIALPDNFKEYGVPTDVGNRLVTFSDVDRSVWDGITEVPYLPTPWNFILCILNCVIPGLGTLISSIWADPCSKTQAVIGLLQFCLAYVFIGWIWSIAWAFLLIKKSFSEEKQITSMKTLLIEAGKKRSDDPDDNHDRGKKSKSKSKSKK</sequence>
<accession>A0AAD1XX04</accession>
<keyword evidence="4 6" id="KW-0472">Membrane</keyword>
<feature type="compositionally biased region" description="Basic and acidic residues" evidence="5">
    <location>
        <begin position="1"/>
        <end position="10"/>
    </location>
</feature>
<feature type="compositionally biased region" description="Basic residues" evidence="5">
    <location>
        <begin position="11"/>
        <end position="20"/>
    </location>
</feature>
<comment type="caution">
    <text evidence="7">The sequence shown here is derived from an EMBL/GenBank/DDBJ whole genome shotgun (WGS) entry which is preliminary data.</text>
</comment>
<dbReference type="AlphaFoldDB" id="A0AAD1XX04"/>
<evidence type="ECO:0000256" key="2">
    <source>
        <dbReference type="ARBA" id="ARBA00022692"/>
    </source>
</evidence>
<gene>
    <name evidence="7" type="ORF">ECRASSUSDP1_LOCUS21513</name>
</gene>
<keyword evidence="2 6" id="KW-0812">Transmembrane</keyword>
<keyword evidence="3 6" id="KW-1133">Transmembrane helix</keyword>
<evidence type="ECO:0000256" key="3">
    <source>
        <dbReference type="ARBA" id="ARBA00022989"/>
    </source>
</evidence>
<dbReference type="EMBL" id="CAMPGE010021998">
    <property type="protein sequence ID" value="CAI2380086.1"/>
    <property type="molecule type" value="Genomic_DNA"/>
</dbReference>
<feature type="region of interest" description="Disordered" evidence="5">
    <location>
        <begin position="154"/>
        <end position="178"/>
    </location>
</feature>
<evidence type="ECO:0000256" key="4">
    <source>
        <dbReference type="ARBA" id="ARBA00023136"/>
    </source>
</evidence>
<organism evidence="7 8">
    <name type="scientific">Euplotes crassus</name>
    <dbReference type="NCBI Taxonomy" id="5936"/>
    <lineage>
        <taxon>Eukaryota</taxon>
        <taxon>Sar</taxon>
        <taxon>Alveolata</taxon>
        <taxon>Ciliophora</taxon>
        <taxon>Intramacronucleata</taxon>
        <taxon>Spirotrichea</taxon>
        <taxon>Hypotrichia</taxon>
        <taxon>Euplotida</taxon>
        <taxon>Euplotidae</taxon>
        <taxon>Moneuplotes</taxon>
    </lineage>
</organism>
<evidence type="ECO:0000313" key="7">
    <source>
        <dbReference type="EMBL" id="CAI2380086.1"/>
    </source>
</evidence>